<proteinExistence type="predicted"/>
<evidence type="ECO:0000313" key="3">
    <source>
        <dbReference type="EMBL" id="CAL4112102.1"/>
    </source>
</evidence>
<accession>A0AAV2R270</accession>
<gene>
    <name evidence="3" type="ORF">MNOR_LOCUS19792</name>
</gene>
<feature type="non-terminal residue" evidence="3">
    <location>
        <position position="264"/>
    </location>
</feature>
<sequence length="264" mass="30802">MDLFTPELIDFDHSITDAKRFEHSASDETPVGTTAMSDIDRELTPILAELMALEPGNVHHPTARKLSNWLMDSQRTVEEFMYVIGPLWNHNLWRLSIIRLNIGGLWPPNDLSMAQRANQVSMGGRKSARRRYKNESPNVLNVYFAIYSSERGIIFRALAQRASQSQRASQRLFQQKLECDINRHFHSESGKWELEGELRDLEDRVASLEAEVRRLEAWKRQVVRRTEERREVQMTLFTEEIDCLERSEKQYQVLIETLLASRNS</sequence>
<protein>
    <submittedName>
        <fullName evidence="3">Uncharacterized protein</fullName>
    </submittedName>
</protein>
<dbReference type="AlphaFoldDB" id="A0AAV2R270"/>
<comment type="caution">
    <text evidence="3">The sequence shown here is derived from an EMBL/GenBank/DDBJ whole genome shotgun (WGS) entry which is preliminary data.</text>
</comment>
<evidence type="ECO:0000256" key="2">
    <source>
        <dbReference type="SAM" id="Coils"/>
    </source>
</evidence>
<reference evidence="3 4" key="1">
    <citation type="submission" date="2024-05" db="EMBL/GenBank/DDBJ databases">
        <authorList>
            <person name="Wallberg A."/>
        </authorList>
    </citation>
    <scope>NUCLEOTIDE SEQUENCE [LARGE SCALE GENOMIC DNA]</scope>
</reference>
<keyword evidence="4" id="KW-1185">Reference proteome</keyword>
<dbReference type="GO" id="GO:0005737">
    <property type="term" value="C:cytoplasm"/>
    <property type="evidence" value="ECO:0007669"/>
    <property type="project" value="UniProtKB-ARBA"/>
</dbReference>
<dbReference type="EMBL" id="CAXKWB010014911">
    <property type="protein sequence ID" value="CAL4112102.1"/>
    <property type="molecule type" value="Genomic_DNA"/>
</dbReference>
<dbReference type="Proteomes" id="UP001497623">
    <property type="component" value="Unassembled WGS sequence"/>
</dbReference>
<keyword evidence="1 2" id="KW-0175">Coiled coil</keyword>
<feature type="coiled-coil region" evidence="2">
    <location>
        <begin position="191"/>
        <end position="218"/>
    </location>
</feature>
<evidence type="ECO:0000313" key="4">
    <source>
        <dbReference type="Proteomes" id="UP001497623"/>
    </source>
</evidence>
<evidence type="ECO:0000256" key="1">
    <source>
        <dbReference type="ARBA" id="ARBA00023054"/>
    </source>
</evidence>
<organism evidence="3 4">
    <name type="scientific">Meganyctiphanes norvegica</name>
    <name type="common">Northern krill</name>
    <name type="synonym">Thysanopoda norvegica</name>
    <dbReference type="NCBI Taxonomy" id="48144"/>
    <lineage>
        <taxon>Eukaryota</taxon>
        <taxon>Metazoa</taxon>
        <taxon>Ecdysozoa</taxon>
        <taxon>Arthropoda</taxon>
        <taxon>Crustacea</taxon>
        <taxon>Multicrustacea</taxon>
        <taxon>Malacostraca</taxon>
        <taxon>Eumalacostraca</taxon>
        <taxon>Eucarida</taxon>
        <taxon>Euphausiacea</taxon>
        <taxon>Euphausiidae</taxon>
        <taxon>Meganyctiphanes</taxon>
    </lineage>
</organism>
<dbReference type="Pfam" id="PF10211">
    <property type="entry name" value="Ax_dynein_light"/>
    <property type="match status" value="1"/>
</dbReference>
<name>A0AAV2R270_MEGNR</name>
<dbReference type="InterPro" id="IPR019347">
    <property type="entry name" value="Axonemal_dynein_light_chain"/>
</dbReference>